<dbReference type="EMBL" id="KY435936">
    <property type="protein sequence ID" value="APW77206.1"/>
    <property type="molecule type" value="Genomic_DNA"/>
</dbReference>
<evidence type="ECO:0000256" key="1">
    <source>
        <dbReference type="SAM" id="MobiDB-lite"/>
    </source>
</evidence>
<feature type="compositionally biased region" description="Low complexity" evidence="1">
    <location>
        <begin position="227"/>
        <end position="236"/>
    </location>
</feature>
<organism evidence="2">
    <name type="scientific">Escherichia coli</name>
    <dbReference type="NCBI Taxonomy" id="562"/>
    <lineage>
        <taxon>Bacteria</taxon>
        <taxon>Pseudomonadati</taxon>
        <taxon>Pseudomonadota</taxon>
        <taxon>Gammaproteobacteria</taxon>
        <taxon>Enterobacterales</taxon>
        <taxon>Enterobacteriaceae</taxon>
        <taxon>Escherichia</taxon>
    </lineage>
</organism>
<gene>
    <name evidence="2" type="ORF">pNDM5_WCHEC0215_00011</name>
</gene>
<sequence length="303" mass="31959">MRLWALALQIDRLVDVHPQPLGALHPKAERIGARQRGVVAQHDRFTISAADHGVDHITQCEFHLGVGMIGRAVLDDIIMQPARLTAEAASARFARQRDLQGAGLRRVAHAGIGAALVLHGQGGRARAGRGRAGEGAEQFLAVGFDVAEEFVAVGLALRQRHGRAGEGGIGLDRGAVPVQVIAVGDPPAHLDAVRRGGLRGQDEDLVDRRQFEVLGDGRGRGQRKQQGEPGQPAAQADRGCGHWLSLPVGSRRPAIAGIRAGRTRLRPRAAPGVRRDAVGAGVPAGRGALLQIVGGDKLIIPFC</sequence>
<proteinExistence type="predicted"/>
<dbReference type="AlphaFoldDB" id="A0A1P8KZR4"/>
<accession>A0A1P8KZR4</accession>
<feature type="region of interest" description="Disordered" evidence="1">
    <location>
        <begin position="213"/>
        <end position="239"/>
    </location>
</feature>
<name>A0A1P8KZR4_ECOLX</name>
<geneLocation type="plasmid" evidence="2">
    <name>pNDM5_WCHEC0215</name>
</geneLocation>
<keyword evidence="2" id="KW-0614">Plasmid</keyword>
<reference evidence="2" key="1">
    <citation type="submission" date="2017-01" db="EMBL/GenBank/DDBJ databases">
        <title>The complete sequence of an Esherichia coli plasmid pNDM5_WCHEC0215.</title>
        <authorList>
            <person name="Feng Y."/>
            <person name="Zong Z."/>
        </authorList>
    </citation>
    <scope>NUCLEOTIDE SEQUENCE</scope>
    <source>
        <strain evidence="2">WCHEC0215</strain>
        <plasmid evidence="2">pNDM5_WCHEC0215</plasmid>
    </source>
</reference>
<protein>
    <submittedName>
        <fullName evidence="2">Uncharacterized protein</fullName>
    </submittedName>
</protein>
<evidence type="ECO:0000313" key="2">
    <source>
        <dbReference type="EMBL" id="APW77206.1"/>
    </source>
</evidence>